<evidence type="ECO:0000313" key="1">
    <source>
        <dbReference type="EMBL" id="KAH7918865.1"/>
    </source>
</evidence>
<accession>A0ACB8AZM2</accession>
<protein>
    <submittedName>
        <fullName evidence="1">Uncharacterized protein</fullName>
    </submittedName>
</protein>
<proteinExistence type="predicted"/>
<sequence length="71" mass="8339">CVEAGHLRSMAWDRRVIQAGLVERFRLDTICGLQALMDIEWDRQEGWCSPCVAMWREAWGKTRESLWAELD</sequence>
<evidence type="ECO:0000313" key="2">
    <source>
        <dbReference type="Proteomes" id="UP000790709"/>
    </source>
</evidence>
<dbReference type="EMBL" id="MU266723">
    <property type="protein sequence ID" value="KAH7918865.1"/>
    <property type="molecule type" value="Genomic_DNA"/>
</dbReference>
<keyword evidence="2" id="KW-1185">Reference proteome</keyword>
<feature type="non-terminal residue" evidence="1">
    <location>
        <position position="71"/>
    </location>
</feature>
<gene>
    <name evidence="1" type="ORF">BV22DRAFT_985626</name>
</gene>
<comment type="caution">
    <text evidence="1">The sequence shown here is derived from an EMBL/GenBank/DDBJ whole genome shotgun (WGS) entry which is preliminary data.</text>
</comment>
<dbReference type="Proteomes" id="UP000790709">
    <property type="component" value="Unassembled WGS sequence"/>
</dbReference>
<name>A0ACB8AZM2_9AGAM</name>
<organism evidence="1 2">
    <name type="scientific">Leucogyrophana mollusca</name>
    <dbReference type="NCBI Taxonomy" id="85980"/>
    <lineage>
        <taxon>Eukaryota</taxon>
        <taxon>Fungi</taxon>
        <taxon>Dikarya</taxon>
        <taxon>Basidiomycota</taxon>
        <taxon>Agaricomycotina</taxon>
        <taxon>Agaricomycetes</taxon>
        <taxon>Agaricomycetidae</taxon>
        <taxon>Boletales</taxon>
        <taxon>Boletales incertae sedis</taxon>
        <taxon>Leucogyrophana</taxon>
    </lineage>
</organism>
<feature type="non-terminal residue" evidence="1">
    <location>
        <position position="1"/>
    </location>
</feature>
<reference evidence="1" key="1">
    <citation type="journal article" date="2021" name="New Phytol.">
        <title>Evolutionary innovations through gain and loss of genes in the ectomycorrhizal Boletales.</title>
        <authorList>
            <person name="Wu G."/>
            <person name="Miyauchi S."/>
            <person name="Morin E."/>
            <person name="Kuo A."/>
            <person name="Drula E."/>
            <person name="Varga T."/>
            <person name="Kohler A."/>
            <person name="Feng B."/>
            <person name="Cao Y."/>
            <person name="Lipzen A."/>
            <person name="Daum C."/>
            <person name="Hundley H."/>
            <person name="Pangilinan J."/>
            <person name="Johnson J."/>
            <person name="Barry K."/>
            <person name="LaButti K."/>
            <person name="Ng V."/>
            <person name="Ahrendt S."/>
            <person name="Min B."/>
            <person name="Choi I.G."/>
            <person name="Park H."/>
            <person name="Plett J.M."/>
            <person name="Magnuson J."/>
            <person name="Spatafora J.W."/>
            <person name="Nagy L.G."/>
            <person name="Henrissat B."/>
            <person name="Grigoriev I.V."/>
            <person name="Yang Z.L."/>
            <person name="Xu J."/>
            <person name="Martin F.M."/>
        </authorList>
    </citation>
    <scope>NUCLEOTIDE SEQUENCE</scope>
    <source>
        <strain evidence="1">KUC20120723A-06</strain>
    </source>
</reference>